<dbReference type="EMBL" id="WNXC01000001">
    <property type="protein sequence ID" value="MBB2148078.1"/>
    <property type="molecule type" value="Genomic_DNA"/>
</dbReference>
<dbReference type="PIRSF" id="PIRSF029775">
    <property type="entry name" value="Isochor_pyr_lyas"/>
    <property type="match status" value="1"/>
</dbReference>
<dbReference type="EC" id="5.4.99.5" evidence="1"/>
<evidence type="ECO:0000259" key="3">
    <source>
        <dbReference type="PROSITE" id="PS51168"/>
    </source>
</evidence>
<dbReference type="Gene3D" id="1.20.59.10">
    <property type="entry name" value="Chorismate mutase"/>
    <property type="match status" value="1"/>
</dbReference>
<feature type="domain" description="Chorismate mutase" evidence="3">
    <location>
        <begin position="13"/>
        <end position="103"/>
    </location>
</feature>
<dbReference type="InterPro" id="IPR008241">
    <property type="entry name" value="Isochorismate_pyruvate-lyase"/>
</dbReference>
<dbReference type="PANTHER" id="PTHR38041">
    <property type="entry name" value="CHORISMATE MUTASE"/>
    <property type="match status" value="1"/>
</dbReference>
<organism evidence="4 5">
    <name type="scientific">Pedobacter gandavensis</name>
    <dbReference type="NCBI Taxonomy" id="2679963"/>
    <lineage>
        <taxon>Bacteria</taxon>
        <taxon>Pseudomonadati</taxon>
        <taxon>Bacteroidota</taxon>
        <taxon>Sphingobacteriia</taxon>
        <taxon>Sphingobacteriales</taxon>
        <taxon>Sphingobacteriaceae</taxon>
        <taxon>Pedobacter</taxon>
    </lineage>
</organism>
<reference evidence="4 5" key="1">
    <citation type="submission" date="2019-11" db="EMBL/GenBank/DDBJ databases">
        <title>Description of Pedobacter sp. LMG 31462T.</title>
        <authorList>
            <person name="Carlier A."/>
            <person name="Qi S."/>
            <person name="Vandamme P."/>
        </authorList>
    </citation>
    <scope>NUCLEOTIDE SEQUENCE [LARGE SCALE GENOMIC DNA]</scope>
    <source>
        <strain evidence="4 5">LMG 31462</strain>
    </source>
</reference>
<keyword evidence="5" id="KW-1185">Reference proteome</keyword>
<gene>
    <name evidence="4" type="ORF">GM920_04045</name>
</gene>
<protein>
    <recommendedName>
        <fullName evidence="1">chorismate mutase</fullName>
        <ecNumber evidence="1">5.4.99.5</ecNumber>
    </recommendedName>
</protein>
<evidence type="ECO:0000313" key="5">
    <source>
        <dbReference type="Proteomes" id="UP000636110"/>
    </source>
</evidence>
<dbReference type="GO" id="GO:0016829">
    <property type="term" value="F:lyase activity"/>
    <property type="evidence" value="ECO:0007669"/>
    <property type="project" value="UniProtKB-KW"/>
</dbReference>
<dbReference type="PROSITE" id="PS51168">
    <property type="entry name" value="CHORISMATE_MUT_2"/>
    <property type="match status" value="1"/>
</dbReference>
<dbReference type="RefSeq" id="WP_182953640.1">
    <property type="nucleotide sequence ID" value="NZ_WNXC01000001.1"/>
</dbReference>
<evidence type="ECO:0000256" key="1">
    <source>
        <dbReference type="ARBA" id="ARBA00012404"/>
    </source>
</evidence>
<keyword evidence="2" id="KW-0413">Isomerase</keyword>
<name>A0ABR6EUG6_9SPHI</name>
<dbReference type="PANTHER" id="PTHR38041:SF1">
    <property type="entry name" value="CHORISMATE MUTASE"/>
    <property type="match status" value="1"/>
</dbReference>
<keyword evidence="4" id="KW-0456">Lyase</keyword>
<dbReference type="InterPro" id="IPR002701">
    <property type="entry name" value="CM_II_prokaryot"/>
</dbReference>
<proteinExistence type="predicted"/>
<dbReference type="InterPro" id="IPR036979">
    <property type="entry name" value="CM_dom_sf"/>
</dbReference>
<dbReference type="InterPro" id="IPR036263">
    <property type="entry name" value="Chorismate_II_sf"/>
</dbReference>
<accession>A0ABR6EUG6</accession>
<dbReference type="NCBIfam" id="TIGR01803">
    <property type="entry name" value="CM-like"/>
    <property type="match status" value="1"/>
</dbReference>
<dbReference type="Proteomes" id="UP000636110">
    <property type="component" value="Unassembled WGS sequence"/>
</dbReference>
<dbReference type="SUPFAM" id="SSF48600">
    <property type="entry name" value="Chorismate mutase II"/>
    <property type="match status" value="1"/>
</dbReference>
<dbReference type="SMART" id="SM00830">
    <property type="entry name" value="CM_2"/>
    <property type="match status" value="1"/>
</dbReference>
<dbReference type="InterPro" id="IPR051331">
    <property type="entry name" value="Chorismate_mutase-related"/>
</dbReference>
<evidence type="ECO:0000313" key="4">
    <source>
        <dbReference type="EMBL" id="MBB2148078.1"/>
    </source>
</evidence>
<comment type="caution">
    <text evidence="4">The sequence shown here is derived from an EMBL/GenBank/DDBJ whole genome shotgun (WGS) entry which is preliminary data.</text>
</comment>
<dbReference type="NCBIfam" id="NF005475">
    <property type="entry name" value="PRK07075.1"/>
    <property type="match status" value="1"/>
</dbReference>
<dbReference type="Pfam" id="PF01817">
    <property type="entry name" value="CM_2"/>
    <property type="match status" value="1"/>
</dbReference>
<evidence type="ECO:0000256" key="2">
    <source>
        <dbReference type="ARBA" id="ARBA00023235"/>
    </source>
</evidence>
<sequence>MSDKPIECCKKQPEECKNMIDIRQEIDCIDQQIIDLIAKRYQYVKSASKFKTDETSVKAPERFAAMLLERRKWAELQNIDPDVIEKLYTDLVQYFINEELKHWKAQA</sequence>